<organism evidence="1 2">
    <name type="scientific">Roseburia intestinalis</name>
    <dbReference type="NCBI Taxonomy" id="166486"/>
    <lineage>
        <taxon>Bacteria</taxon>
        <taxon>Bacillati</taxon>
        <taxon>Bacillota</taxon>
        <taxon>Clostridia</taxon>
        <taxon>Lachnospirales</taxon>
        <taxon>Lachnospiraceae</taxon>
        <taxon>Roseburia</taxon>
    </lineage>
</organism>
<dbReference type="STRING" id="166486.ERS852572_00124"/>
<proteinExistence type="predicted"/>
<protein>
    <submittedName>
        <fullName evidence="1">Uncharacterized protein</fullName>
    </submittedName>
</protein>
<dbReference type="EMBL" id="CYXZ01000001">
    <property type="protein sequence ID" value="CUM71846.1"/>
    <property type="molecule type" value="Genomic_DNA"/>
</dbReference>
<evidence type="ECO:0000313" key="1">
    <source>
        <dbReference type="EMBL" id="CUM71846.1"/>
    </source>
</evidence>
<accession>A0A173R272</accession>
<dbReference type="PaxDb" id="166486-ERS852572_00124"/>
<dbReference type="Proteomes" id="UP000095350">
    <property type="component" value="Unassembled WGS sequence"/>
</dbReference>
<reference evidence="1 2" key="1">
    <citation type="submission" date="2015-09" db="EMBL/GenBank/DDBJ databases">
        <authorList>
            <consortium name="Pathogen Informatics"/>
        </authorList>
    </citation>
    <scope>NUCLEOTIDE SEQUENCE [LARGE SCALE GENOMIC DNA]</scope>
    <source>
        <strain evidence="1 2">2789STDY5834960</strain>
    </source>
</reference>
<evidence type="ECO:0000313" key="2">
    <source>
        <dbReference type="Proteomes" id="UP000095350"/>
    </source>
</evidence>
<sequence>MHIYDNTSVPYRIFKKRKTEYFVWANDNWDEEAIKKLVGLK</sequence>
<name>A0A173R272_9FIRM</name>
<dbReference type="AlphaFoldDB" id="A0A173R272"/>
<gene>
    <name evidence="1" type="ORF">ERS852572_00124</name>
</gene>